<protein>
    <submittedName>
        <fullName evidence="2">Uncharacterized protein</fullName>
    </submittedName>
</protein>
<proteinExistence type="predicted"/>
<keyword evidence="1" id="KW-0732">Signal</keyword>
<reference evidence="2" key="1">
    <citation type="submission" date="2017-09" db="EMBL/GenBank/DDBJ databases">
        <title>Contemporary evolution of a Lepidopteran species, Heliothis virescens, in response to modern agricultural practices.</title>
        <authorList>
            <person name="Fritz M.L."/>
            <person name="Deyonke A.M."/>
            <person name="Papanicolaou A."/>
            <person name="Micinski S."/>
            <person name="Westbrook J."/>
            <person name="Gould F."/>
        </authorList>
    </citation>
    <scope>NUCLEOTIDE SEQUENCE [LARGE SCALE GENOMIC DNA]</scope>
    <source>
        <strain evidence="2">HvINT-</strain>
        <tissue evidence="2">Whole body</tissue>
    </source>
</reference>
<name>A0A2A4K0P7_HELVI</name>
<evidence type="ECO:0000313" key="2">
    <source>
        <dbReference type="EMBL" id="PCG77250.1"/>
    </source>
</evidence>
<dbReference type="EMBL" id="NWSH01000343">
    <property type="protein sequence ID" value="PCG77250.1"/>
    <property type="molecule type" value="Genomic_DNA"/>
</dbReference>
<accession>A0A2A4K0P7</accession>
<feature type="chain" id="PRO_5012923916" evidence="1">
    <location>
        <begin position="22"/>
        <end position="158"/>
    </location>
</feature>
<gene>
    <name evidence="2" type="ORF">B5V51_7819</name>
</gene>
<dbReference type="AlphaFoldDB" id="A0A2A4K0P7"/>
<organism evidence="2">
    <name type="scientific">Heliothis virescens</name>
    <name type="common">Tobacco budworm moth</name>
    <dbReference type="NCBI Taxonomy" id="7102"/>
    <lineage>
        <taxon>Eukaryota</taxon>
        <taxon>Metazoa</taxon>
        <taxon>Ecdysozoa</taxon>
        <taxon>Arthropoda</taxon>
        <taxon>Hexapoda</taxon>
        <taxon>Insecta</taxon>
        <taxon>Pterygota</taxon>
        <taxon>Neoptera</taxon>
        <taxon>Endopterygota</taxon>
        <taxon>Lepidoptera</taxon>
        <taxon>Glossata</taxon>
        <taxon>Ditrysia</taxon>
        <taxon>Noctuoidea</taxon>
        <taxon>Noctuidae</taxon>
        <taxon>Heliothinae</taxon>
        <taxon>Heliothis</taxon>
    </lineage>
</organism>
<sequence>MAAKFIAIVCIQFAIMNTLNAQCLNRIIPNCGPNILPMPLPVGETILPNQMIIGPNYAPPILDIPYGVDTIVTNPALPSTTIIQDSTVANNLANALQLLVVSNLLSNTLPTSAPEVIVPGFGSALEYGLSPISPVIAPISPVVSPINSCGFGPYNYIY</sequence>
<comment type="caution">
    <text evidence="2">The sequence shown here is derived from an EMBL/GenBank/DDBJ whole genome shotgun (WGS) entry which is preliminary data.</text>
</comment>
<feature type="signal peptide" evidence="1">
    <location>
        <begin position="1"/>
        <end position="21"/>
    </location>
</feature>
<evidence type="ECO:0000256" key="1">
    <source>
        <dbReference type="SAM" id="SignalP"/>
    </source>
</evidence>